<reference evidence="3" key="1">
    <citation type="journal article" date="2019" name="Int. J. Syst. Evol. Microbiol.">
        <title>The Global Catalogue of Microorganisms (GCM) 10K type strain sequencing project: providing services to taxonomists for standard genome sequencing and annotation.</title>
        <authorList>
            <consortium name="The Broad Institute Genomics Platform"/>
            <consortium name="The Broad Institute Genome Sequencing Center for Infectious Disease"/>
            <person name="Wu L."/>
            <person name="Ma J."/>
        </authorList>
    </citation>
    <scope>NUCLEOTIDE SEQUENCE [LARGE SCALE GENOMIC DNA]</scope>
    <source>
        <strain evidence="3">CCUG 53270</strain>
    </source>
</reference>
<dbReference type="RefSeq" id="WP_345594768.1">
    <property type="nucleotide sequence ID" value="NZ_BAABJG010000055.1"/>
</dbReference>
<comment type="caution">
    <text evidence="2">The sequence shown here is derived from an EMBL/GenBank/DDBJ whole genome shotgun (WGS) entry which is preliminary data.</text>
</comment>
<feature type="transmembrane region" description="Helical" evidence="1">
    <location>
        <begin position="37"/>
        <end position="59"/>
    </location>
</feature>
<evidence type="ECO:0000256" key="1">
    <source>
        <dbReference type="SAM" id="Phobius"/>
    </source>
</evidence>
<proteinExistence type="predicted"/>
<protein>
    <submittedName>
        <fullName evidence="2">TadE family protein</fullName>
    </submittedName>
</protein>
<gene>
    <name evidence="2" type="ORF">ACFQ4B_06170</name>
</gene>
<keyword evidence="3" id="KW-1185">Reference proteome</keyword>
<accession>A0ABW3UGH9</accession>
<name>A0ABW3UGH9_9BACL</name>
<keyword evidence="1" id="KW-0812">Transmembrane</keyword>
<evidence type="ECO:0000313" key="3">
    <source>
        <dbReference type="Proteomes" id="UP001597180"/>
    </source>
</evidence>
<dbReference type="Proteomes" id="UP001597180">
    <property type="component" value="Unassembled WGS sequence"/>
</dbReference>
<keyword evidence="1" id="KW-0472">Membrane</keyword>
<evidence type="ECO:0000313" key="2">
    <source>
        <dbReference type="EMBL" id="MFD1219695.1"/>
    </source>
</evidence>
<organism evidence="2 3">
    <name type="scientific">Paenibacillus vulneris</name>
    <dbReference type="NCBI Taxonomy" id="1133364"/>
    <lineage>
        <taxon>Bacteria</taxon>
        <taxon>Bacillati</taxon>
        <taxon>Bacillota</taxon>
        <taxon>Bacilli</taxon>
        <taxon>Bacillales</taxon>
        <taxon>Paenibacillaceae</taxon>
        <taxon>Paenibacillus</taxon>
    </lineage>
</organism>
<keyword evidence="1" id="KW-1133">Transmembrane helix</keyword>
<sequence length="250" mass="28118">MPDYQNGGDGVLKAGGKPWIERVPNKATWRDDQEGGIVLEAALVLPLFLSFILVLIAFIQISLAEMALQSAVTDTTKVVAANMYPVDLLYQQARSKWNQSAASGWIDKVVGQIESAKQKAVDTEQFIEDYERWIPDPVVQLVEWEKTYREHLENLGNAKTEEAKKQLEEAYKPLLSKAVTPLVAHYANPARIKKDRLKVTKVILPDLEHKENAFVGIEAQYEVPLSIPFFKKTVIVRKQAFERAWVGGTG</sequence>
<dbReference type="EMBL" id="JBHTLU010000012">
    <property type="protein sequence ID" value="MFD1219695.1"/>
    <property type="molecule type" value="Genomic_DNA"/>
</dbReference>